<proteinExistence type="predicted"/>
<accession>A0A927MEI2</accession>
<organism evidence="1 2">
    <name type="scientific">Plantactinospora soyae</name>
    <dbReference type="NCBI Taxonomy" id="1544732"/>
    <lineage>
        <taxon>Bacteria</taxon>
        <taxon>Bacillati</taxon>
        <taxon>Actinomycetota</taxon>
        <taxon>Actinomycetes</taxon>
        <taxon>Micromonosporales</taxon>
        <taxon>Micromonosporaceae</taxon>
        <taxon>Plantactinospora</taxon>
    </lineage>
</organism>
<dbReference type="RefSeq" id="WP_192769080.1">
    <property type="nucleotide sequence ID" value="NZ_JADBEB010000001.1"/>
</dbReference>
<evidence type="ECO:0000313" key="2">
    <source>
        <dbReference type="Proteomes" id="UP000649753"/>
    </source>
</evidence>
<reference evidence="1" key="1">
    <citation type="submission" date="2020-10" db="EMBL/GenBank/DDBJ databases">
        <title>Sequencing the genomes of 1000 actinobacteria strains.</title>
        <authorList>
            <person name="Klenk H.-P."/>
        </authorList>
    </citation>
    <scope>NUCLEOTIDE SEQUENCE</scope>
    <source>
        <strain evidence="1">DSM 46832</strain>
    </source>
</reference>
<gene>
    <name evidence="1" type="ORF">H4W31_005278</name>
</gene>
<comment type="caution">
    <text evidence="1">The sequence shown here is derived from an EMBL/GenBank/DDBJ whole genome shotgun (WGS) entry which is preliminary data.</text>
</comment>
<evidence type="ECO:0000313" key="1">
    <source>
        <dbReference type="EMBL" id="MBE1489640.1"/>
    </source>
</evidence>
<keyword evidence="2" id="KW-1185">Reference proteome</keyword>
<dbReference type="AlphaFoldDB" id="A0A927MEI2"/>
<protein>
    <submittedName>
        <fullName evidence="1">Uncharacterized protein</fullName>
    </submittedName>
</protein>
<dbReference type="Proteomes" id="UP000649753">
    <property type="component" value="Unassembled WGS sequence"/>
</dbReference>
<dbReference type="EMBL" id="JADBEB010000001">
    <property type="protein sequence ID" value="MBE1489640.1"/>
    <property type="molecule type" value="Genomic_DNA"/>
</dbReference>
<name>A0A927MEI2_9ACTN</name>
<sequence>MRCAAPDKSWSALITVVRGYRQPTTTPAAGDRFGLLAGVPYQLGDAELTPTWVTNLYRGLADLAPWRLAAAHRGWREGRQARGLPIHDPVVLFGLGGVGAARKPKVALESTEDGPLLCLIYTGGSAVLPYPHWTVPADLTARLYGWQPSIRQPA</sequence>